<protein>
    <submittedName>
        <fullName evidence="1">Uncharacterized protein</fullName>
    </submittedName>
</protein>
<accession>A0A397V3N2</accession>
<dbReference type="AlphaFoldDB" id="A0A397V3N2"/>
<reference evidence="1 2" key="1">
    <citation type="submission" date="2018-06" db="EMBL/GenBank/DDBJ databases">
        <title>Comparative genomics reveals the genomic features of Rhizophagus irregularis, R. cerebriforme, R. diaphanum and Gigaspora rosea, and their symbiotic lifestyle signature.</title>
        <authorList>
            <person name="Morin E."/>
            <person name="San Clemente H."/>
            <person name="Chen E.C.H."/>
            <person name="De La Providencia I."/>
            <person name="Hainaut M."/>
            <person name="Kuo A."/>
            <person name="Kohler A."/>
            <person name="Murat C."/>
            <person name="Tang N."/>
            <person name="Roy S."/>
            <person name="Loubradou J."/>
            <person name="Henrissat B."/>
            <person name="Grigoriev I.V."/>
            <person name="Corradi N."/>
            <person name="Roux C."/>
            <person name="Martin F.M."/>
        </authorList>
    </citation>
    <scope>NUCLEOTIDE SEQUENCE [LARGE SCALE GENOMIC DNA]</scope>
    <source>
        <strain evidence="1 2">DAOM 194757</strain>
    </source>
</reference>
<keyword evidence="2" id="KW-1185">Reference proteome</keyword>
<gene>
    <name evidence="1" type="ORF">C2G38_2191186</name>
</gene>
<proteinExistence type="predicted"/>
<evidence type="ECO:0000313" key="2">
    <source>
        <dbReference type="Proteomes" id="UP000266673"/>
    </source>
</evidence>
<organism evidence="1 2">
    <name type="scientific">Gigaspora rosea</name>
    <dbReference type="NCBI Taxonomy" id="44941"/>
    <lineage>
        <taxon>Eukaryota</taxon>
        <taxon>Fungi</taxon>
        <taxon>Fungi incertae sedis</taxon>
        <taxon>Mucoromycota</taxon>
        <taxon>Glomeromycotina</taxon>
        <taxon>Glomeromycetes</taxon>
        <taxon>Diversisporales</taxon>
        <taxon>Gigasporaceae</taxon>
        <taxon>Gigaspora</taxon>
    </lineage>
</organism>
<dbReference type="Proteomes" id="UP000266673">
    <property type="component" value="Unassembled WGS sequence"/>
</dbReference>
<comment type="caution">
    <text evidence="1">The sequence shown here is derived from an EMBL/GenBank/DDBJ whole genome shotgun (WGS) entry which is preliminary data.</text>
</comment>
<dbReference type="OrthoDB" id="2305545at2759"/>
<sequence>MLEQNFTIQNEACLSGLPERIKKIIFIYVRFLAYLSVANNAWCQISKDNDTRAIRLIYHFDKAHALLHAIRLGPKFVNDIVIQKLLEKGAIISRYLIQRFLLSFGSYDPKLIEMKIDHNVGVSIDSEQIHNIKKLNPINESVPNHDLAVKGNDMETFHFPTGGPYAINLAKKKLEDNLNAIKDLITI</sequence>
<dbReference type="STRING" id="44941.A0A397V3N2"/>
<name>A0A397V3N2_9GLOM</name>
<evidence type="ECO:0000313" key="1">
    <source>
        <dbReference type="EMBL" id="RIB15977.1"/>
    </source>
</evidence>
<dbReference type="EMBL" id="QKWP01000710">
    <property type="protein sequence ID" value="RIB15977.1"/>
    <property type="molecule type" value="Genomic_DNA"/>
</dbReference>